<dbReference type="EMBL" id="OX459119">
    <property type="protein sequence ID" value="CAI9092724.1"/>
    <property type="molecule type" value="Genomic_DNA"/>
</dbReference>
<evidence type="ECO:0000313" key="2">
    <source>
        <dbReference type="Proteomes" id="UP001161247"/>
    </source>
</evidence>
<dbReference type="AlphaFoldDB" id="A0AAV1CDI3"/>
<evidence type="ECO:0000313" key="1">
    <source>
        <dbReference type="EMBL" id="CAI9092724.1"/>
    </source>
</evidence>
<gene>
    <name evidence="1" type="ORF">OLC1_LOCUS4312</name>
</gene>
<proteinExistence type="predicted"/>
<sequence length="166" mass="18327">MMKKCFGVVGSGIRGLIGDGKVKLAEGKVRVKAGFEVGKESLRRGHDGIRKEFRGLVKGVWDDRSCWLALAIYLAQTAAAEKDRQKAAQNHEDVIQGEKVICDGVYDIRDVVVEEGVPKKEKEEVPKNEEEEALIPVEEVDSSNLNSTFFVAGIVVFVLLLKNNNN</sequence>
<keyword evidence="2" id="KW-1185">Reference proteome</keyword>
<dbReference type="Proteomes" id="UP001161247">
    <property type="component" value="Chromosome 2"/>
</dbReference>
<accession>A0AAV1CDI3</accession>
<reference evidence="1" key="1">
    <citation type="submission" date="2023-03" db="EMBL/GenBank/DDBJ databases">
        <authorList>
            <person name="Julca I."/>
        </authorList>
    </citation>
    <scope>NUCLEOTIDE SEQUENCE</scope>
</reference>
<protein>
    <submittedName>
        <fullName evidence="1">OLC1v1028045C1</fullName>
    </submittedName>
</protein>
<organism evidence="1 2">
    <name type="scientific">Oldenlandia corymbosa var. corymbosa</name>
    <dbReference type="NCBI Taxonomy" id="529605"/>
    <lineage>
        <taxon>Eukaryota</taxon>
        <taxon>Viridiplantae</taxon>
        <taxon>Streptophyta</taxon>
        <taxon>Embryophyta</taxon>
        <taxon>Tracheophyta</taxon>
        <taxon>Spermatophyta</taxon>
        <taxon>Magnoliopsida</taxon>
        <taxon>eudicotyledons</taxon>
        <taxon>Gunneridae</taxon>
        <taxon>Pentapetalae</taxon>
        <taxon>asterids</taxon>
        <taxon>lamiids</taxon>
        <taxon>Gentianales</taxon>
        <taxon>Rubiaceae</taxon>
        <taxon>Rubioideae</taxon>
        <taxon>Spermacoceae</taxon>
        <taxon>Hedyotis-Oldenlandia complex</taxon>
        <taxon>Oldenlandia</taxon>
    </lineage>
</organism>
<name>A0AAV1CDI3_OLDCO</name>